<dbReference type="Proteomes" id="UP001374535">
    <property type="component" value="Chromosome 1"/>
</dbReference>
<keyword evidence="2" id="KW-1185">Reference proteome</keyword>
<evidence type="ECO:0000313" key="2">
    <source>
        <dbReference type="Proteomes" id="UP001374535"/>
    </source>
</evidence>
<protein>
    <submittedName>
        <fullName evidence="1">Uncharacterized protein</fullName>
    </submittedName>
</protein>
<accession>A0AAQ3PCU2</accession>
<proteinExistence type="predicted"/>
<gene>
    <name evidence="1" type="ORF">V8G54_003754</name>
</gene>
<dbReference type="EMBL" id="CP144700">
    <property type="protein sequence ID" value="WVZ25210.1"/>
    <property type="molecule type" value="Genomic_DNA"/>
</dbReference>
<evidence type="ECO:0000313" key="1">
    <source>
        <dbReference type="EMBL" id="WVZ25210.1"/>
    </source>
</evidence>
<reference evidence="1 2" key="1">
    <citation type="journal article" date="2023" name="Life. Sci Alliance">
        <title>Evolutionary insights into 3D genome organization and epigenetic landscape of Vigna mungo.</title>
        <authorList>
            <person name="Junaid A."/>
            <person name="Singh B."/>
            <person name="Bhatia S."/>
        </authorList>
    </citation>
    <scope>NUCLEOTIDE SEQUENCE [LARGE SCALE GENOMIC DNA]</scope>
    <source>
        <strain evidence="1">Urdbean</strain>
    </source>
</reference>
<name>A0AAQ3PCU2_VIGMU</name>
<organism evidence="1 2">
    <name type="scientific">Vigna mungo</name>
    <name type="common">Black gram</name>
    <name type="synonym">Phaseolus mungo</name>
    <dbReference type="NCBI Taxonomy" id="3915"/>
    <lineage>
        <taxon>Eukaryota</taxon>
        <taxon>Viridiplantae</taxon>
        <taxon>Streptophyta</taxon>
        <taxon>Embryophyta</taxon>
        <taxon>Tracheophyta</taxon>
        <taxon>Spermatophyta</taxon>
        <taxon>Magnoliopsida</taxon>
        <taxon>eudicotyledons</taxon>
        <taxon>Gunneridae</taxon>
        <taxon>Pentapetalae</taxon>
        <taxon>rosids</taxon>
        <taxon>fabids</taxon>
        <taxon>Fabales</taxon>
        <taxon>Fabaceae</taxon>
        <taxon>Papilionoideae</taxon>
        <taxon>50 kb inversion clade</taxon>
        <taxon>NPAAA clade</taxon>
        <taxon>indigoferoid/millettioid clade</taxon>
        <taxon>Phaseoleae</taxon>
        <taxon>Vigna</taxon>
    </lineage>
</organism>
<dbReference type="AlphaFoldDB" id="A0AAQ3PCU2"/>
<sequence length="107" mass="11955">MVVPSIVVVVSSERSLSMGISQGHRQLKWINLKFREKRKEKRVCTFEIDPEVVRGMGKLVEIIDQGVRIAASTTTLRLSPTTTPTTPMAVPTMPPVSKRLQLLEILT</sequence>